<evidence type="ECO:0000256" key="6">
    <source>
        <dbReference type="ARBA" id="ARBA00022989"/>
    </source>
</evidence>
<evidence type="ECO:0000256" key="4">
    <source>
        <dbReference type="ARBA" id="ARBA00022519"/>
    </source>
</evidence>
<comment type="subcellular location">
    <subcellularLocation>
        <location evidence="1">Cell inner membrane</location>
        <topology evidence="1">Multi-pass membrane protein</topology>
    </subcellularLocation>
</comment>
<gene>
    <name evidence="10" type="ORF">Ttaiw_01827</name>
</gene>
<dbReference type="PANTHER" id="PTHR30574">
    <property type="entry name" value="INNER MEMBRANE PROTEIN YEDE"/>
    <property type="match status" value="1"/>
</dbReference>
<feature type="transmembrane region" description="Helical" evidence="9">
    <location>
        <begin position="176"/>
        <end position="194"/>
    </location>
</feature>
<evidence type="ECO:0000256" key="8">
    <source>
        <dbReference type="ARBA" id="ARBA00035655"/>
    </source>
</evidence>
<name>A0A554X4G0_9BURK</name>
<accession>A0A554X4G0</accession>
<dbReference type="GO" id="GO:0005886">
    <property type="term" value="C:plasma membrane"/>
    <property type="evidence" value="ECO:0007669"/>
    <property type="project" value="UniProtKB-SubCell"/>
</dbReference>
<evidence type="ECO:0000256" key="2">
    <source>
        <dbReference type="ARBA" id="ARBA00022448"/>
    </source>
</evidence>
<organism evidence="10 11">
    <name type="scientific">Tepidimonas taiwanensis</name>
    <dbReference type="NCBI Taxonomy" id="307486"/>
    <lineage>
        <taxon>Bacteria</taxon>
        <taxon>Pseudomonadati</taxon>
        <taxon>Pseudomonadota</taxon>
        <taxon>Betaproteobacteria</taxon>
        <taxon>Burkholderiales</taxon>
        <taxon>Tepidimonas</taxon>
    </lineage>
</organism>
<protein>
    <submittedName>
        <fullName evidence="10">Putative selenium metabolism protein, YedE family</fullName>
    </submittedName>
</protein>
<keyword evidence="4" id="KW-0997">Cell inner membrane</keyword>
<feature type="transmembrane region" description="Helical" evidence="9">
    <location>
        <begin position="12"/>
        <end position="33"/>
    </location>
</feature>
<keyword evidence="7 9" id="KW-0472">Membrane</keyword>
<keyword evidence="2" id="KW-0813">Transport</keyword>
<keyword evidence="3" id="KW-1003">Cell membrane</keyword>
<evidence type="ECO:0000256" key="1">
    <source>
        <dbReference type="ARBA" id="ARBA00004429"/>
    </source>
</evidence>
<dbReference type="Proteomes" id="UP000317763">
    <property type="component" value="Unassembled WGS sequence"/>
</dbReference>
<proteinExistence type="inferred from homology"/>
<feature type="transmembrane region" description="Helical" evidence="9">
    <location>
        <begin position="86"/>
        <end position="107"/>
    </location>
</feature>
<feature type="transmembrane region" description="Helical" evidence="9">
    <location>
        <begin position="315"/>
        <end position="336"/>
    </location>
</feature>
<keyword evidence="6 9" id="KW-1133">Transmembrane helix</keyword>
<feature type="transmembrane region" description="Helical" evidence="9">
    <location>
        <begin position="119"/>
        <end position="138"/>
    </location>
</feature>
<dbReference type="RefSeq" id="WP_043701441.1">
    <property type="nucleotide sequence ID" value="NZ_CP083911.1"/>
</dbReference>
<dbReference type="Pfam" id="PF04143">
    <property type="entry name" value="Sulf_transp"/>
    <property type="match status" value="1"/>
</dbReference>
<sequence length="371" mass="39159">MDIAALHALHTTVLWAAFAVSAVFGFIAHRTHFCTMGAVSDIVNMGDWTRMRMWVMAMGVAMLGFHGMAALGWIDPTQTIYYSGRVIWLSALVGGALFGFGMVLASGCGSKTLVRIGGGSLKSLVVFFVMGFAAYATLRGITAVLRDRTVDRVAVEMQPGSPVSTWLGAALGWEPATAALVVGGGIGVLLILWAALGEGVRRSVDAWLAGIGIGATVVAMWWVTGRLGFVPEHPETLEPVFLATNSGRMESLTFTAPMAYALDWLIYYSDANKVMTLGVASVAGVVAGAFVHAVWSRTFRWEGFAGTRDTALHLVGALCMGVGGVTAMGCTVGQGLSGVSTLSVTSLIALAAIIAGAWLGFRFQLWLLERE</sequence>
<dbReference type="OrthoDB" id="9794165at2"/>
<keyword evidence="5 9" id="KW-0812">Transmembrane</keyword>
<dbReference type="PANTHER" id="PTHR30574:SF1">
    <property type="entry name" value="SULPHUR TRANSPORT DOMAIN-CONTAINING PROTEIN"/>
    <property type="match status" value="1"/>
</dbReference>
<evidence type="ECO:0000256" key="3">
    <source>
        <dbReference type="ARBA" id="ARBA00022475"/>
    </source>
</evidence>
<feature type="transmembrane region" description="Helical" evidence="9">
    <location>
        <begin position="342"/>
        <end position="361"/>
    </location>
</feature>
<reference evidence="10 11" key="1">
    <citation type="submission" date="2019-07" db="EMBL/GenBank/DDBJ databases">
        <title>Tepidimonas taiwanensis I1-1 draft genome.</title>
        <authorList>
            <person name="Da Costa M.S."/>
            <person name="Froufe H.J.C."/>
            <person name="Egas C."/>
            <person name="Albuquerque L."/>
        </authorList>
    </citation>
    <scope>NUCLEOTIDE SEQUENCE [LARGE SCALE GENOMIC DNA]</scope>
    <source>
        <strain evidence="10 11">I1-1</strain>
    </source>
</reference>
<dbReference type="EMBL" id="VJOM01000020">
    <property type="protein sequence ID" value="TSE30731.1"/>
    <property type="molecule type" value="Genomic_DNA"/>
</dbReference>
<evidence type="ECO:0000256" key="7">
    <source>
        <dbReference type="ARBA" id="ARBA00023136"/>
    </source>
</evidence>
<feature type="transmembrane region" description="Helical" evidence="9">
    <location>
        <begin position="206"/>
        <end position="224"/>
    </location>
</feature>
<feature type="transmembrane region" description="Helical" evidence="9">
    <location>
        <begin position="54"/>
        <end position="74"/>
    </location>
</feature>
<dbReference type="InterPro" id="IPR007272">
    <property type="entry name" value="Sulf_transp_TsuA/YedE"/>
</dbReference>
<evidence type="ECO:0000313" key="10">
    <source>
        <dbReference type="EMBL" id="TSE30731.1"/>
    </source>
</evidence>
<dbReference type="AlphaFoldDB" id="A0A554X4G0"/>
<evidence type="ECO:0000256" key="5">
    <source>
        <dbReference type="ARBA" id="ARBA00022692"/>
    </source>
</evidence>
<evidence type="ECO:0000256" key="9">
    <source>
        <dbReference type="SAM" id="Phobius"/>
    </source>
</evidence>
<dbReference type="STRING" id="307486.GCA_000807215_01905"/>
<feature type="transmembrane region" description="Helical" evidence="9">
    <location>
        <begin position="274"/>
        <end position="295"/>
    </location>
</feature>
<comment type="caution">
    <text evidence="10">The sequence shown here is derived from an EMBL/GenBank/DDBJ whole genome shotgun (WGS) entry which is preliminary data.</text>
</comment>
<evidence type="ECO:0000313" key="11">
    <source>
        <dbReference type="Proteomes" id="UP000317763"/>
    </source>
</evidence>
<keyword evidence="11" id="KW-1185">Reference proteome</keyword>
<comment type="similarity">
    <text evidence="8">Belongs to the TsuA/YedE (TC 9.B.102) family.</text>
</comment>